<dbReference type="InterPro" id="IPR001343">
    <property type="entry name" value="Hemolysn_Ca-bd"/>
</dbReference>
<dbReference type="InterPro" id="IPR011049">
    <property type="entry name" value="Serralysin-like_metalloprot_C"/>
</dbReference>
<dbReference type="InterPro" id="IPR050557">
    <property type="entry name" value="RTX_toxin/Mannuronan_C5-epim"/>
</dbReference>
<evidence type="ECO:0000313" key="7">
    <source>
        <dbReference type="EMBL" id="PZQ61738.1"/>
    </source>
</evidence>
<keyword evidence="4 5" id="KW-0326">Glycosidase</keyword>
<comment type="subcellular location">
    <subcellularLocation>
        <location evidence="1">Secreted</location>
    </subcellularLocation>
</comment>
<feature type="domain" description="GH26" evidence="6">
    <location>
        <begin position="1"/>
        <end position="286"/>
    </location>
</feature>
<dbReference type="Pfam" id="PF02156">
    <property type="entry name" value="Glyco_hydro_26"/>
    <property type="match status" value="1"/>
</dbReference>
<protein>
    <recommendedName>
        <fullName evidence="6">GH26 domain-containing protein</fullName>
    </recommendedName>
</protein>
<dbReference type="PROSITE" id="PS51764">
    <property type="entry name" value="GH26"/>
    <property type="match status" value="1"/>
</dbReference>
<dbReference type="GO" id="GO:0005576">
    <property type="term" value="C:extracellular region"/>
    <property type="evidence" value="ECO:0007669"/>
    <property type="project" value="UniProtKB-SubCell"/>
</dbReference>
<evidence type="ECO:0000256" key="5">
    <source>
        <dbReference type="PROSITE-ProRule" id="PRU01100"/>
    </source>
</evidence>
<keyword evidence="3 5" id="KW-0378">Hydrolase</keyword>
<dbReference type="SUPFAM" id="SSF51120">
    <property type="entry name" value="beta-Roll"/>
    <property type="match status" value="5"/>
</dbReference>
<dbReference type="Pfam" id="PF00353">
    <property type="entry name" value="HemolysinCabind"/>
    <property type="match status" value="7"/>
</dbReference>
<keyword evidence="2" id="KW-0964">Secreted</keyword>
<dbReference type="GO" id="GO:0004553">
    <property type="term" value="F:hydrolase activity, hydrolyzing O-glycosyl compounds"/>
    <property type="evidence" value="ECO:0007669"/>
    <property type="project" value="InterPro"/>
</dbReference>
<evidence type="ECO:0000256" key="2">
    <source>
        <dbReference type="ARBA" id="ARBA00022525"/>
    </source>
</evidence>
<comment type="caution">
    <text evidence="7">The sequence shown here is derived from an EMBL/GenBank/DDBJ whole genome shotgun (WGS) entry which is preliminary data.</text>
</comment>
<evidence type="ECO:0000259" key="6">
    <source>
        <dbReference type="PROSITE" id="PS51764"/>
    </source>
</evidence>
<evidence type="ECO:0000313" key="8">
    <source>
        <dbReference type="Proteomes" id="UP000249229"/>
    </source>
</evidence>
<sequence length="874" mass="90803">MCFDMLTSIYNGNSVADFKADQQWMGDRLDAIQLHGGTAGWQDWLTSVSWQANMFANQDIDIMWSIPLIPYGATLGEAGAGQYDAKYLAMAKQLVAASQGEDKIYVRLGWEFNGNDWNSSSAVGEPGNYAAAYRQFVDIARTVSDKFVFEWCPALDTWDMNPEDAYPGDKYVDVIGVDMYYNTAWHDKDAAKAFDWFVKQPYGLQWQQDFAAAHGKETAIGEWGLNSDSPEFVKLAMQWMADHDMVYQNYWESNAAFQGELSEGQYKKAAAAYLAMLDQTAKSSAGNTVTSAVDATLGATDVALTLIGNAVVGKGNALDNVITGNARDNQLFGGAGNDKLYGGAGHDRLDGGTGADTMVGGTGDDTYVVDHVGDKVVEQAGEGVDTVRASIDYTLGANVENLYLTGTATKGTGNALDNALYGTAAADVLNGMAGDDVLRGYAGDDALFGGAGRDTLNGAEGNDYLDGGAGADVMDGGVGNDTYVVDDAGDQVIEFYQNGAGGVDTVYSSIDYTLTANVEHLYLTGDARVGTGNSLANGLYGTAYADTLNGMAGDDFLRGYAGDDSLFGGQGNDWLYGGEGNDRLDGGSGADTMQGDAGDDTYIVDNAGDVVVEYYASGTGGNDTVYSSVDYTLTANVENLYLTGAARVGTGNAGDNNLFGTGGADTLSGLAGDDVLKGWAGDDRLFGGAGNDKLYGAEGDDYLDGGTGADVMDGGLGNDTYVVDHVGDVVTEWYMNGQGGVDTVLSSIDYALTANVENLTLTGSAVAATGNALDNVIRGNAQNNVITGGAGNDTLYGGAGADRFVFAGGFGADVIGDFGKGDTIDLSAFALGHAPTVTDTAGGALIDMGGGNTILVAHVTADHLGFTGGGFGFI</sequence>
<name>A0A2W5PB48_9SPHN</name>
<evidence type="ECO:0000256" key="4">
    <source>
        <dbReference type="ARBA" id="ARBA00023295"/>
    </source>
</evidence>
<evidence type="ECO:0000256" key="1">
    <source>
        <dbReference type="ARBA" id="ARBA00004613"/>
    </source>
</evidence>
<proteinExistence type="inferred from homology"/>
<gene>
    <name evidence="7" type="ORF">DI544_03675</name>
</gene>
<reference evidence="7 8" key="1">
    <citation type="submission" date="2017-08" db="EMBL/GenBank/DDBJ databases">
        <title>Infants hospitalized years apart are colonized by the same room-sourced microbial strains.</title>
        <authorList>
            <person name="Brooks B."/>
            <person name="Olm M.R."/>
            <person name="Firek B.A."/>
            <person name="Baker R."/>
            <person name="Thomas B.C."/>
            <person name="Morowitz M.J."/>
            <person name="Banfield J.F."/>
        </authorList>
    </citation>
    <scope>NUCLEOTIDE SEQUENCE [LARGE SCALE GENOMIC DNA]</scope>
    <source>
        <strain evidence="7">S2_005_001_R1_22</strain>
    </source>
</reference>
<evidence type="ECO:0000256" key="3">
    <source>
        <dbReference type="ARBA" id="ARBA00022801"/>
    </source>
</evidence>
<organism evidence="7 8">
    <name type="scientific">Sphingomonas taxi</name>
    <dbReference type="NCBI Taxonomy" id="1549858"/>
    <lineage>
        <taxon>Bacteria</taxon>
        <taxon>Pseudomonadati</taxon>
        <taxon>Pseudomonadota</taxon>
        <taxon>Alphaproteobacteria</taxon>
        <taxon>Sphingomonadales</taxon>
        <taxon>Sphingomonadaceae</taxon>
        <taxon>Sphingomonas</taxon>
    </lineage>
</organism>
<dbReference type="Gene3D" id="2.150.10.10">
    <property type="entry name" value="Serralysin-like metalloprotease, C-terminal"/>
    <property type="match status" value="3"/>
</dbReference>
<dbReference type="PANTHER" id="PTHR38340:SF1">
    <property type="entry name" value="S-LAYER PROTEIN"/>
    <property type="match status" value="1"/>
</dbReference>
<dbReference type="PROSITE" id="PS00330">
    <property type="entry name" value="HEMOLYSIN_CALCIUM"/>
    <property type="match status" value="5"/>
</dbReference>
<dbReference type="PANTHER" id="PTHR38340">
    <property type="entry name" value="S-LAYER PROTEIN"/>
    <property type="match status" value="1"/>
</dbReference>
<feature type="active site" description="Nucleophile" evidence="5">
    <location>
        <position position="222"/>
    </location>
</feature>
<comment type="similarity">
    <text evidence="5">Belongs to the glycosyl hydrolase 26 family.</text>
</comment>
<feature type="active site" description="Proton donor" evidence="5">
    <location>
        <position position="111"/>
    </location>
</feature>
<dbReference type="InterPro" id="IPR018511">
    <property type="entry name" value="Hemolysin-typ_Ca-bd_CS"/>
</dbReference>
<dbReference type="PRINTS" id="PR00313">
    <property type="entry name" value="CABNDNGRPT"/>
</dbReference>
<dbReference type="Gene3D" id="3.20.20.80">
    <property type="entry name" value="Glycosidases"/>
    <property type="match status" value="1"/>
</dbReference>
<dbReference type="Proteomes" id="UP000249229">
    <property type="component" value="Unassembled WGS sequence"/>
</dbReference>
<dbReference type="EMBL" id="QFQI01000002">
    <property type="protein sequence ID" value="PZQ61738.1"/>
    <property type="molecule type" value="Genomic_DNA"/>
</dbReference>
<dbReference type="SUPFAM" id="SSF51445">
    <property type="entry name" value="(Trans)glycosidases"/>
    <property type="match status" value="1"/>
</dbReference>
<accession>A0A2W5PB48</accession>
<dbReference type="AlphaFoldDB" id="A0A2W5PB48"/>
<dbReference type="InterPro" id="IPR022790">
    <property type="entry name" value="GH26_dom"/>
</dbReference>
<dbReference type="InterPro" id="IPR017853">
    <property type="entry name" value="GH"/>
</dbReference>
<dbReference type="GO" id="GO:0005509">
    <property type="term" value="F:calcium ion binding"/>
    <property type="evidence" value="ECO:0007669"/>
    <property type="project" value="InterPro"/>
</dbReference>